<dbReference type="RefSeq" id="WP_359771406.1">
    <property type="nucleotide sequence ID" value="NZ_JBEYRR010000001.1"/>
</dbReference>
<evidence type="ECO:0000256" key="1">
    <source>
        <dbReference type="SAM" id="Phobius"/>
    </source>
</evidence>
<accession>A0ABV3LRN5</accession>
<keyword evidence="1" id="KW-0812">Transmembrane</keyword>
<dbReference type="EMBL" id="JBEYRS010000003">
    <property type="protein sequence ID" value="MEW2362103.1"/>
    <property type="molecule type" value="Genomic_DNA"/>
</dbReference>
<name>A0ABV3LRN5_9ACTN</name>
<keyword evidence="1" id="KW-1133">Transmembrane helix</keyword>
<feature type="transmembrane region" description="Helical" evidence="1">
    <location>
        <begin position="6"/>
        <end position="26"/>
    </location>
</feature>
<comment type="caution">
    <text evidence="2">The sequence shown here is derived from an EMBL/GenBank/DDBJ whole genome shotgun (WGS) entry which is preliminary data.</text>
</comment>
<evidence type="ECO:0000313" key="2">
    <source>
        <dbReference type="EMBL" id="MEW2362103.1"/>
    </source>
</evidence>
<sequence length="231" mass="24641">MGSPKPATIIVVVIATVVAAISGSLLSDRIAPYVPGGYITLGILLSITVIATLLILLLGGHDSPENLSVIRRRLSDTLGVVIALSVIAGAFWACVHYAPDWARAAFAKDTPPLNGEWSGKMRQTGHDTSIEATLELDTTSSGELDGTLTYGSKCAWALKADVLFPESAKEEENITANKERGPWQCPEELFVDLSLDRGHRISVKGSGRAYQLGRQYQQELAGVLKPSGARG</sequence>
<feature type="transmembrane region" description="Helical" evidence="1">
    <location>
        <begin position="38"/>
        <end position="58"/>
    </location>
</feature>
<evidence type="ECO:0000313" key="3">
    <source>
        <dbReference type="Proteomes" id="UP001553843"/>
    </source>
</evidence>
<reference evidence="2 3" key="1">
    <citation type="submission" date="2024-06" db="EMBL/GenBank/DDBJ databases">
        <title>The Natural Products Discovery Center: Release of the First 8490 Sequenced Strains for Exploring Actinobacteria Biosynthetic Diversity.</title>
        <authorList>
            <person name="Kalkreuter E."/>
            <person name="Kautsar S.A."/>
            <person name="Yang D."/>
            <person name="Bader C.D."/>
            <person name="Teijaro C.N."/>
            <person name="Fluegel L."/>
            <person name="Davis C.M."/>
            <person name="Simpson J.R."/>
            <person name="Lauterbach L."/>
            <person name="Steele A.D."/>
            <person name="Gui C."/>
            <person name="Meng S."/>
            <person name="Li G."/>
            <person name="Viehrig K."/>
            <person name="Ye F."/>
            <person name="Su P."/>
            <person name="Kiefer A.F."/>
            <person name="Nichols A."/>
            <person name="Cepeda A.J."/>
            <person name="Yan W."/>
            <person name="Fan B."/>
            <person name="Jiang Y."/>
            <person name="Adhikari A."/>
            <person name="Zheng C.-J."/>
            <person name="Schuster L."/>
            <person name="Cowan T.M."/>
            <person name="Smanski M.J."/>
            <person name="Chevrette M.G."/>
            <person name="De Carvalho L.P.S."/>
            <person name="Shen B."/>
        </authorList>
    </citation>
    <scope>NUCLEOTIDE SEQUENCE [LARGE SCALE GENOMIC DNA]</scope>
    <source>
        <strain evidence="2 3">NPDC047833</strain>
    </source>
</reference>
<gene>
    <name evidence="2" type="ORF">AB0887_09100</name>
</gene>
<proteinExistence type="predicted"/>
<organism evidence="2 3">
    <name type="scientific">Streptomyces huasconensis</name>
    <dbReference type="NCBI Taxonomy" id="1854574"/>
    <lineage>
        <taxon>Bacteria</taxon>
        <taxon>Bacillati</taxon>
        <taxon>Actinomycetota</taxon>
        <taxon>Actinomycetes</taxon>
        <taxon>Kitasatosporales</taxon>
        <taxon>Streptomycetaceae</taxon>
        <taxon>Streptomyces</taxon>
    </lineage>
</organism>
<keyword evidence="1" id="KW-0472">Membrane</keyword>
<keyword evidence="3" id="KW-1185">Reference proteome</keyword>
<protein>
    <submittedName>
        <fullName evidence="2">Uncharacterized protein</fullName>
    </submittedName>
</protein>
<feature type="transmembrane region" description="Helical" evidence="1">
    <location>
        <begin position="78"/>
        <end position="98"/>
    </location>
</feature>
<dbReference type="Proteomes" id="UP001553843">
    <property type="component" value="Unassembled WGS sequence"/>
</dbReference>